<dbReference type="SUPFAM" id="SSF141868">
    <property type="entry name" value="EAL domain-like"/>
    <property type="match status" value="1"/>
</dbReference>
<dbReference type="CDD" id="cd01949">
    <property type="entry name" value="GGDEF"/>
    <property type="match status" value="1"/>
</dbReference>
<accession>A0ABX0PHK3</accession>
<dbReference type="Pfam" id="PF00990">
    <property type="entry name" value="GGDEF"/>
    <property type="match status" value="1"/>
</dbReference>
<proteinExistence type="predicted"/>
<name>A0ABX0PHK3_9BURK</name>
<dbReference type="PROSITE" id="PS50112">
    <property type="entry name" value="PAS"/>
    <property type="match status" value="2"/>
</dbReference>
<evidence type="ECO:0000259" key="1">
    <source>
        <dbReference type="PROSITE" id="PS50112"/>
    </source>
</evidence>
<dbReference type="InterPro" id="IPR000700">
    <property type="entry name" value="PAS-assoc_C"/>
</dbReference>
<feature type="domain" description="PAS" evidence="1">
    <location>
        <begin position="141"/>
        <end position="213"/>
    </location>
</feature>
<dbReference type="NCBIfam" id="TIGR00254">
    <property type="entry name" value="GGDEF"/>
    <property type="match status" value="1"/>
</dbReference>
<evidence type="ECO:0000259" key="4">
    <source>
        <dbReference type="PROSITE" id="PS50887"/>
    </source>
</evidence>
<dbReference type="SUPFAM" id="SSF55785">
    <property type="entry name" value="PYP-like sensor domain (PAS domain)"/>
    <property type="match status" value="2"/>
</dbReference>
<dbReference type="CDD" id="cd01948">
    <property type="entry name" value="EAL"/>
    <property type="match status" value="1"/>
</dbReference>
<dbReference type="PANTHER" id="PTHR44757:SF2">
    <property type="entry name" value="BIOFILM ARCHITECTURE MAINTENANCE PROTEIN MBAA"/>
    <property type="match status" value="1"/>
</dbReference>
<dbReference type="InterPro" id="IPR001610">
    <property type="entry name" value="PAC"/>
</dbReference>
<dbReference type="PANTHER" id="PTHR44757">
    <property type="entry name" value="DIGUANYLATE CYCLASE DGCP"/>
    <property type="match status" value="1"/>
</dbReference>
<feature type="domain" description="PAC" evidence="2">
    <location>
        <begin position="217"/>
        <end position="269"/>
    </location>
</feature>
<dbReference type="SMART" id="SM00086">
    <property type="entry name" value="PAC"/>
    <property type="match status" value="2"/>
</dbReference>
<dbReference type="RefSeq" id="WP_166863026.1">
    <property type="nucleotide sequence ID" value="NZ_JAAQOM010000018.1"/>
</dbReference>
<dbReference type="InterPro" id="IPR043128">
    <property type="entry name" value="Rev_trsase/Diguanyl_cyclase"/>
</dbReference>
<dbReference type="PROSITE" id="PS50887">
    <property type="entry name" value="GGDEF"/>
    <property type="match status" value="1"/>
</dbReference>
<gene>
    <name evidence="5" type="ORF">HAV22_25230</name>
</gene>
<dbReference type="PROSITE" id="PS50113">
    <property type="entry name" value="PAC"/>
    <property type="match status" value="2"/>
</dbReference>
<dbReference type="Pfam" id="PF00563">
    <property type="entry name" value="EAL"/>
    <property type="match status" value="1"/>
</dbReference>
<feature type="domain" description="PAC" evidence="2">
    <location>
        <begin position="88"/>
        <end position="140"/>
    </location>
</feature>
<feature type="domain" description="GGDEF" evidence="4">
    <location>
        <begin position="301"/>
        <end position="439"/>
    </location>
</feature>
<dbReference type="Gene3D" id="3.20.20.450">
    <property type="entry name" value="EAL domain"/>
    <property type="match status" value="1"/>
</dbReference>
<evidence type="ECO:0000313" key="5">
    <source>
        <dbReference type="EMBL" id="NIA56931.1"/>
    </source>
</evidence>
<evidence type="ECO:0000313" key="6">
    <source>
        <dbReference type="Proteomes" id="UP000716322"/>
    </source>
</evidence>
<dbReference type="InterPro" id="IPR013655">
    <property type="entry name" value="PAS_fold_3"/>
</dbReference>
<evidence type="ECO:0000259" key="2">
    <source>
        <dbReference type="PROSITE" id="PS50113"/>
    </source>
</evidence>
<dbReference type="EMBL" id="JAAQOM010000018">
    <property type="protein sequence ID" value="NIA56931.1"/>
    <property type="molecule type" value="Genomic_DNA"/>
</dbReference>
<dbReference type="SMART" id="SM00267">
    <property type="entry name" value="GGDEF"/>
    <property type="match status" value="1"/>
</dbReference>
<dbReference type="Proteomes" id="UP000716322">
    <property type="component" value="Unassembled WGS sequence"/>
</dbReference>
<dbReference type="InterPro" id="IPR029787">
    <property type="entry name" value="Nucleotide_cyclase"/>
</dbReference>
<dbReference type="Pfam" id="PF08447">
    <property type="entry name" value="PAS_3"/>
    <property type="match status" value="1"/>
</dbReference>
<dbReference type="InterPro" id="IPR001633">
    <property type="entry name" value="EAL_dom"/>
</dbReference>
<dbReference type="InterPro" id="IPR035919">
    <property type="entry name" value="EAL_sf"/>
</dbReference>
<feature type="domain" description="EAL" evidence="3">
    <location>
        <begin position="448"/>
        <end position="702"/>
    </location>
</feature>
<keyword evidence="6" id="KW-1185">Reference proteome</keyword>
<dbReference type="InterPro" id="IPR013656">
    <property type="entry name" value="PAS_4"/>
</dbReference>
<protein>
    <submittedName>
        <fullName evidence="5">EAL domain-containing protein</fullName>
    </submittedName>
</protein>
<evidence type="ECO:0000259" key="3">
    <source>
        <dbReference type="PROSITE" id="PS50883"/>
    </source>
</evidence>
<dbReference type="SUPFAM" id="SSF55073">
    <property type="entry name" value="Nucleotide cyclase"/>
    <property type="match status" value="1"/>
</dbReference>
<reference evidence="5 6" key="1">
    <citation type="submission" date="2020-03" db="EMBL/GenBank/DDBJ databases">
        <title>Genome sequence of strain Massilia sp. TW-1.</title>
        <authorList>
            <person name="Chaudhary D.K."/>
        </authorList>
    </citation>
    <scope>NUCLEOTIDE SEQUENCE [LARGE SCALE GENOMIC DNA]</scope>
    <source>
        <strain evidence="5 6">TW-1</strain>
    </source>
</reference>
<dbReference type="CDD" id="cd00130">
    <property type="entry name" value="PAS"/>
    <property type="match status" value="2"/>
</dbReference>
<dbReference type="SMART" id="SM00052">
    <property type="entry name" value="EAL"/>
    <property type="match status" value="1"/>
</dbReference>
<dbReference type="SMART" id="SM00091">
    <property type="entry name" value="PAS"/>
    <property type="match status" value="2"/>
</dbReference>
<dbReference type="InterPro" id="IPR052155">
    <property type="entry name" value="Biofilm_reg_signaling"/>
</dbReference>
<organism evidence="5 6">
    <name type="scientific">Telluria antibiotica</name>
    <dbReference type="NCBI Taxonomy" id="2717319"/>
    <lineage>
        <taxon>Bacteria</taxon>
        <taxon>Pseudomonadati</taxon>
        <taxon>Pseudomonadota</taxon>
        <taxon>Betaproteobacteria</taxon>
        <taxon>Burkholderiales</taxon>
        <taxon>Oxalobacteraceae</taxon>
        <taxon>Telluria group</taxon>
        <taxon>Telluria</taxon>
    </lineage>
</organism>
<comment type="caution">
    <text evidence="5">The sequence shown here is derived from an EMBL/GenBank/DDBJ whole genome shotgun (WGS) entry which is preliminary data.</text>
</comment>
<dbReference type="InterPro" id="IPR000014">
    <property type="entry name" value="PAS"/>
</dbReference>
<dbReference type="PROSITE" id="PS50883">
    <property type="entry name" value="EAL"/>
    <property type="match status" value="1"/>
</dbReference>
<feature type="domain" description="PAS" evidence="1">
    <location>
        <begin position="9"/>
        <end position="53"/>
    </location>
</feature>
<dbReference type="Gene3D" id="3.30.450.20">
    <property type="entry name" value="PAS domain"/>
    <property type="match status" value="2"/>
</dbReference>
<dbReference type="Pfam" id="PF08448">
    <property type="entry name" value="PAS_4"/>
    <property type="match status" value="1"/>
</dbReference>
<sequence>MDSTSSADILRRLDALHDHLPAGVVVHAADGRIVSVNRLAQELLGQSEGELLGIDPSGGAWTVLREDGTPRPREEFPANIVLSTGKKLSGQVSGIAGNGPTRWLLCNAYPEYGDAGQLQQVVVCFTDCTALKVAQQSLQKSEERLRLVLKGSTDAPWDWDLITGDVYYSERWWNMLGYASGEGIEDSGAWRRLLHPDDDAMITDYLAELLPSPRESFSLEFRLRHQDGHYVSVLSRGFVLRDDAGTAVRISGVNTDLTERKRTERRIHELAYFDHLTGLPNRRFLIEELEHALARSRRSGHCSALLYLDLDNFKLLNDTMGHDLGDMLLRQVAQRLRTTVRDSDQLARLGGDEFVVVLEGLGASASDAAAEADRVVVKILSVLGQPYQLGSLLFKSSASIGVTLFDGKGSNSETLLKQADLAMYRAKAAGRNHACFFDPSMQDAADRRAAFEAAMRDGLSLGQFRLFCQPQFNRHGRLVGAEVLVRWQRDEDDIIGPDHFIGFAEESGLILPLGEYVLKESCRALARWRSDPTLRHVKLSVNVSVHQMRDRAFPAAVAEILDRTGASAERLCLELTESVFAEDRLEITERMHALRSQGICFSLDDFGTGYSSLAYLKTFPLAALKIDRSFVRDVGTDPESAPIVEAIIALARKLKLDIVAEGVEHEAQRSFLIHGGCSSMQGYLLGRPLPIAEFEHLYSAVG</sequence>
<dbReference type="InterPro" id="IPR000160">
    <property type="entry name" value="GGDEF_dom"/>
</dbReference>
<dbReference type="InterPro" id="IPR035965">
    <property type="entry name" value="PAS-like_dom_sf"/>
</dbReference>
<dbReference type="Gene3D" id="3.30.70.270">
    <property type="match status" value="1"/>
</dbReference>
<dbReference type="NCBIfam" id="TIGR00229">
    <property type="entry name" value="sensory_box"/>
    <property type="match status" value="2"/>
</dbReference>